<gene>
    <name evidence="2" type="ORF">PENTCL1PPCAC_30362</name>
</gene>
<feature type="non-terminal residue" evidence="2">
    <location>
        <position position="1"/>
    </location>
</feature>
<evidence type="ECO:0000313" key="3">
    <source>
        <dbReference type="Proteomes" id="UP001432027"/>
    </source>
</evidence>
<dbReference type="AlphaFoldDB" id="A0AAV5UPC4"/>
<evidence type="ECO:0000313" key="2">
    <source>
        <dbReference type="EMBL" id="GMT08188.1"/>
    </source>
</evidence>
<reference evidence="2" key="1">
    <citation type="submission" date="2023-10" db="EMBL/GenBank/DDBJ databases">
        <title>Genome assembly of Pristionchus species.</title>
        <authorList>
            <person name="Yoshida K."/>
            <person name="Sommer R.J."/>
        </authorList>
    </citation>
    <scope>NUCLEOTIDE SEQUENCE</scope>
    <source>
        <strain evidence="2">RS0144</strain>
    </source>
</reference>
<evidence type="ECO:0008006" key="4">
    <source>
        <dbReference type="Google" id="ProtNLM"/>
    </source>
</evidence>
<name>A0AAV5UPC4_9BILA</name>
<feature type="region of interest" description="Disordered" evidence="1">
    <location>
        <begin position="1"/>
        <end position="38"/>
    </location>
</feature>
<sequence>LAMDNQPLSKRFKLSMEQDASQPMSKQGNDLETNPDLDSLSQLEQLPCELLWMIVDYTPESVFALRETSRQIKSHVDKHVKKFALNAIVNKVIIRNKESTKMPTMIELTISVP</sequence>
<keyword evidence="3" id="KW-1185">Reference proteome</keyword>
<accession>A0AAV5UPC4</accession>
<comment type="caution">
    <text evidence="2">The sequence shown here is derived from an EMBL/GenBank/DDBJ whole genome shotgun (WGS) entry which is preliminary data.</text>
</comment>
<dbReference type="EMBL" id="BTSX01000029">
    <property type="protein sequence ID" value="GMT08188.1"/>
    <property type="molecule type" value="Genomic_DNA"/>
</dbReference>
<evidence type="ECO:0000256" key="1">
    <source>
        <dbReference type="SAM" id="MobiDB-lite"/>
    </source>
</evidence>
<proteinExistence type="predicted"/>
<protein>
    <recommendedName>
        <fullName evidence="4">F-box domain-containing protein</fullName>
    </recommendedName>
</protein>
<feature type="compositionally biased region" description="Polar residues" evidence="1">
    <location>
        <begin position="18"/>
        <end position="32"/>
    </location>
</feature>
<dbReference type="Proteomes" id="UP001432027">
    <property type="component" value="Unassembled WGS sequence"/>
</dbReference>
<organism evidence="2 3">
    <name type="scientific">Pristionchus entomophagus</name>
    <dbReference type="NCBI Taxonomy" id="358040"/>
    <lineage>
        <taxon>Eukaryota</taxon>
        <taxon>Metazoa</taxon>
        <taxon>Ecdysozoa</taxon>
        <taxon>Nematoda</taxon>
        <taxon>Chromadorea</taxon>
        <taxon>Rhabditida</taxon>
        <taxon>Rhabditina</taxon>
        <taxon>Diplogasteromorpha</taxon>
        <taxon>Diplogasteroidea</taxon>
        <taxon>Neodiplogasteridae</taxon>
        <taxon>Pristionchus</taxon>
    </lineage>
</organism>